<dbReference type="AlphaFoldDB" id="A0AAX3LEM4"/>
<organism evidence="2 3">
    <name type="scientific">Enterobacter ludwigii</name>
    <dbReference type="NCBI Taxonomy" id="299767"/>
    <lineage>
        <taxon>Bacteria</taxon>
        <taxon>Pseudomonadati</taxon>
        <taxon>Pseudomonadota</taxon>
        <taxon>Gammaproteobacteria</taxon>
        <taxon>Enterobacterales</taxon>
        <taxon>Enterobacteriaceae</taxon>
        <taxon>Enterobacter</taxon>
        <taxon>Enterobacter cloacae complex</taxon>
    </lineage>
</organism>
<evidence type="ECO:0000313" key="3">
    <source>
        <dbReference type="Proteomes" id="UP001210538"/>
    </source>
</evidence>
<dbReference type="GO" id="GO:0019068">
    <property type="term" value="P:virion assembly"/>
    <property type="evidence" value="ECO:0007669"/>
    <property type="project" value="InterPro"/>
</dbReference>
<proteinExistence type="predicted"/>
<protein>
    <submittedName>
        <fullName evidence="2">Phage portal protein</fullName>
    </submittedName>
</protein>
<feature type="compositionally biased region" description="Basic and acidic residues" evidence="1">
    <location>
        <begin position="476"/>
        <end position="485"/>
    </location>
</feature>
<gene>
    <name evidence="2" type="ORF">PHA72_07640</name>
</gene>
<keyword evidence="3" id="KW-1185">Reference proteome</keyword>
<reference evidence="2 3" key="1">
    <citation type="submission" date="2023-01" db="EMBL/GenBank/DDBJ databases">
        <title>Genome sequence resource and annotation of Enterobacter ludwigii, an economically important pathogen of seedling wilt with strawberry.</title>
        <authorList>
            <person name="Xie Y."/>
        </authorList>
    </citation>
    <scope>NUCLEOTIDE SEQUENCE [LARGE SCALE GENOMIC DNA]</scope>
    <source>
        <strain evidence="2 3">CM-TZ4</strain>
    </source>
</reference>
<accession>A0AAX3LEM4</accession>
<sequence>MFWKKKQPEIIPEVKPVQKREKQQRAKTTPSSTLKKDLNAVRNTAVLNFGFNANSGSNINFLILKALPTMRAVSRDAVLKNPIGRKYMNLSVDGVCGSDGVYVKPAVELDSTEEEINRINAQLEKLFDRWAYDPDKFSLDGSLSFDLFQQNVEKIRVQDGECFIRIHKIKSTIKVEVLDSARLLQVNNQHLGDGTYISNGIRFDTNHRPIEYYFCRFDPVTYSFFTGDYEVIPANEICHYFIADQVGQERGLPDLVASSKLIEDLKNFTEAALTAKRVSASSMAFITNSEQESTALLDADDVEGVTPTYTEYFEAGFIGELNYGQDIKTVTPTNGVDGIDQFTNELMNQISMGLNVTKQALLADTSNASFSAARLTEKLQQTTFRTRTNVLINKVLKPIYVAWLKNEMLNSNKLDLSFSDFDDLICARYISQKPISLDPVKDIQAEILKLDAGLVSKTQVIAELGGDPVKVLAEIEAEKENKEDIQDGNQTTKEGTNDTPTSD</sequence>
<feature type="region of interest" description="Disordered" evidence="1">
    <location>
        <begin position="476"/>
        <end position="503"/>
    </location>
</feature>
<dbReference type="EMBL" id="CP116347">
    <property type="protein sequence ID" value="WCE14727.1"/>
    <property type="molecule type" value="Genomic_DNA"/>
</dbReference>
<dbReference type="RefSeq" id="WP_271661453.1">
    <property type="nucleotide sequence ID" value="NZ_CP116347.1"/>
</dbReference>
<feature type="compositionally biased region" description="Polar residues" evidence="1">
    <location>
        <begin position="487"/>
        <end position="503"/>
    </location>
</feature>
<dbReference type="Proteomes" id="UP001210538">
    <property type="component" value="Chromosome"/>
</dbReference>
<dbReference type="GO" id="GO:0005198">
    <property type="term" value="F:structural molecule activity"/>
    <property type="evidence" value="ECO:0007669"/>
    <property type="project" value="InterPro"/>
</dbReference>
<evidence type="ECO:0000256" key="1">
    <source>
        <dbReference type="SAM" id="MobiDB-lite"/>
    </source>
</evidence>
<name>A0AAX3LEM4_9ENTR</name>
<dbReference type="NCBIfam" id="TIGR01539">
    <property type="entry name" value="portal_lambda"/>
    <property type="match status" value="1"/>
</dbReference>
<evidence type="ECO:0000313" key="2">
    <source>
        <dbReference type="EMBL" id="WCE14727.1"/>
    </source>
</evidence>
<dbReference type="InterPro" id="IPR006429">
    <property type="entry name" value="Phage_lambda_portal"/>
</dbReference>
<dbReference type="Pfam" id="PF05136">
    <property type="entry name" value="Phage_portal_2"/>
    <property type="match status" value="1"/>
</dbReference>